<protein>
    <submittedName>
        <fullName evidence="4">Transglycosylase SLT domain-containing protein</fullName>
    </submittedName>
</protein>
<dbReference type="RefSeq" id="WP_162441958.1">
    <property type="nucleotide sequence ID" value="NZ_CP048222.1"/>
</dbReference>
<dbReference type="CDD" id="cd00118">
    <property type="entry name" value="LysM"/>
    <property type="match status" value="1"/>
</dbReference>
<dbReference type="KEGG" id="rhoz:GXP67_03975"/>
<dbReference type="PANTHER" id="PTHR37423:SF2">
    <property type="entry name" value="MEMBRANE-BOUND LYTIC MUREIN TRANSGLYCOSYLASE C"/>
    <property type="match status" value="1"/>
</dbReference>
<dbReference type="GO" id="GO:0008933">
    <property type="term" value="F:peptidoglycan lytic transglycosylase activity"/>
    <property type="evidence" value="ECO:0007669"/>
    <property type="project" value="InterPro"/>
</dbReference>
<dbReference type="Proteomes" id="UP000480178">
    <property type="component" value="Chromosome"/>
</dbReference>
<evidence type="ECO:0000259" key="3">
    <source>
        <dbReference type="PROSITE" id="PS51782"/>
    </source>
</evidence>
<feature type="domain" description="LysM" evidence="3">
    <location>
        <begin position="359"/>
        <end position="402"/>
    </location>
</feature>
<dbReference type="GO" id="GO:0016020">
    <property type="term" value="C:membrane"/>
    <property type="evidence" value="ECO:0007669"/>
    <property type="project" value="InterPro"/>
</dbReference>
<keyword evidence="5" id="KW-1185">Reference proteome</keyword>
<dbReference type="PANTHER" id="PTHR37423">
    <property type="entry name" value="SOLUBLE LYTIC MUREIN TRANSGLYCOSYLASE-RELATED"/>
    <property type="match status" value="1"/>
</dbReference>
<gene>
    <name evidence="4" type="ORF">GXP67_03975</name>
</gene>
<evidence type="ECO:0000256" key="2">
    <source>
        <dbReference type="SAM" id="SignalP"/>
    </source>
</evidence>
<sequence>MTVQLKCSKYAVGVSLSMLLLNGFSLFAQRDTVYAIQPQQIFASADSGKHIQAAQTNVIVAKVPLFAPSQIVTNLPETLVADQFDCMEEAIPMTYNEMSKKFVQRFLTKERQFISQMAERKQLYFPLYESLLQKHGLPDELKYLSIIESALNPRAISRAKAAGLWQFMPSTGRYFKLHQDAYIDERMNPSKATEAACIYLKDLHRMFGDWHLALAAYNCGPGNVRRAIRRSGNKTGFWQIYRHLPAETRAYVPKFIAVNYVMKHAAVYNINTSAIARIIPSDTIVVNQYLNMELLARMINVSLDDLRQLNPQVKKNIVPGYMKNYVLQIPAQKKDTFNLYRIDILKVMTLKSIVGRTKIHYKVKSSDELNTIAGKYEVSIENIRRWNRLRGNTVKSGTVLVIWASKSVLAINQWKTANEQLAAMKPALVSRIKVYFVRPGDTLAKISKLHGGVAVEKIIKHNRLIGQEVKPGQKLIIS</sequence>
<dbReference type="CDD" id="cd16894">
    <property type="entry name" value="MltD-like"/>
    <property type="match status" value="1"/>
</dbReference>
<feature type="chain" id="PRO_5025611634" evidence="2">
    <location>
        <begin position="29"/>
        <end position="478"/>
    </location>
</feature>
<dbReference type="InterPro" id="IPR036779">
    <property type="entry name" value="LysM_dom_sf"/>
</dbReference>
<accession>A0A6C0GDK2</accession>
<reference evidence="4 5" key="1">
    <citation type="submission" date="2020-01" db="EMBL/GenBank/DDBJ databases">
        <authorList>
            <person name="Kim M.K."/>
        </authorList>
    </citation>
    <scope>NUCLEOTIDE SEQUENCE [LARGE SCALE GENOMIC DNA]</scope>
    <source>
        <strain evidence="4 5">172606-1</strain>
    </source>
</reference>
<keyword evidence="2" id="KW-0732">Signal</keyword>
<dbReference type="InterPro" id="IPR023346">
    <property type="entry name" value="Lysozyme-like_dom_sf"/>
</dbReference>
<evidence type="ECO:0000313" key="4">
    <source>
        <dbReference type="EMBL" id="QHT65883.1"/>
    </source>
</evidence>
<proteinExistence type="inferred from homology"/>
<name>A0A6C0GDK2_9BACT</name>
<dbReference type="AlphaFoldDB" id="A0A6C0GDK2"/>
<evidence type="ECO:0000256" key="1">
    <source>
        <dbReference type="ARBA" id="ARBA00007734"/>
    </source>
</evidence>
<comment type="similarity">
    <text evidence="1">Belongs to the transglycosylase Slt family.</text>
</comment>
<dbReference type="InterPro" id="IPR000189">
    <property type="entry name" value="Transglyc_AS"/>
</dbReference>
<dbReference type="GO" id="GO:0000270">
    <property type="term" value="P:peptidoglycan metabolic process"/>
    <property type="evidence" value="ECO:0007669"/>
    <property type="project" value="InterPro"/>
</dbReference>
<dbReference type="Gene3D" id="1.10.530.10">
    <property type="match status" value="1"/>
</dbReference>
<organism evidence="4 5">
    <name type="scientific">Rhodocytophaga rosea</name>
    <dbReference type="NCBI Taxonomy" id="2704465"/>
    <lineage>
        <taxon>Bacteria</taxon>
        <taxon>Pseudomonadati</taxon>
        <taxon>Bacteroidota</taxon>
        <taxon>Cytophagia</taxon>
        <taxon>Cytophagales</taxon>
        <taxon>Rhodocytophagaceae</taxon>
        <taxon>Rhodocytophaga</taxon>
    </lineage>
</organism>
<dbReference type="InterPro" id="IPR008258">
    <property type="entry name" value="Transglycosylase_SLT_dom_1"/>
</dbReference>
<dbReference type="PROSITE" id="PS00922">
    <property type="entry name" value="TRANSGLYCOSYLASE"/>
    <property type="match status" value="1"/>
</dbReference>
<feature type="domain" description="LysM" evidence="3">
    <location>
        <begin position="433"/>
        <end position="477"/>
    </location>
</feature>
<dbReference type="PROSITE" id="PS51782">
    <property type="entry name" value="LYSM"/>
    <property type="match status" value="2"/>
</dbReference>
<dbReference type="SUPFAM" id="SSF53955">
    <property type="entry name" value="Lysozyme-like"/>
    <property type="match status" value="1"/>
</dbReference>
<dbReference type="Pfam" id="PF01464">
    <property type="entry name" value="SLT"/>
    <property type="match status" value="1"/>
</dbReference>
<dbReference type="SMART" id="SM00257">
    <property type="entry name" value="LysM"/>
    <property type="match status" value="2"/>
</dbReference>
<dbReference type="SUPFAM" id="SSF54106">
    <property type="entry name" value="LysM domain"/>
    <property type="match status" value="2"/>
</dbReference>
<dbReference type="Pfam" id="PF01476">
    <property type="entry name" value="LysM"/>
    <property type="match status" value="2"/>
</dbReference>
<feature type="signal peptide" evidence="2">
    <location>
        <begin position="1"/>
        <end position="28"/>
    </location>
</feature>
<evidence type="ECO:0000313" key="5">
    <source>
        <dbReference type="Proteomes" id="UP000480178"/>
    </source>
</evidence>
<dbReference type="Gene3D" id="3.10.350.10">
    <property type="entry name" value="LysM domain"/>
    <property type="match status" value="2"/>
</dbReference>
<dbReference type="EMBL" id="CP048222">
    <property type="protein sequence ID" value="QHT65883.1"/>
    <property type="molecule type" value="Genomic_DNA"/>
</dbReference>
<dbReference type="InterPro" id="IPR018392">
    <property type="entry name" value="LysM"/>
</dbReference>